<gene>
    <name evidence="8" type="primary">SSCI25960.1</name>
    <name evidence="9" type="ORF">SPSC_05004</name>
</gene>
<dbReference type="Pfam" id="PF09759">
    <property type="entry name" value="Atx10homo_assoc"/>
    <property type="match status" value="1"/>
</dbReference>
<evidence type="ECO:0000313" key="8">
    <source>
        <dbReference type="EMBL" id="CDR99636.1"/>
    </source>
</evidence>
<comment type="function">
    <text evidence="4">May play a role in the regulation of cytokinesis.</text>
</comment>
<evidence type="ECO:0000256" key="4">
    <source>
        <dbReference type="ARBA" id="ARBA00044746"/>
    </source>
</evidence>
<dbReference type="Proteomes" id="UP000242770">
    <property type="component" value="Unassembled WGS sequence"/>
</dbReference>
<feature type="compositionally biased region" description="Polar residues" evidence="6">
    <location>
        <begin position="543"/>
        <end position="585"/>
    </location>
</feature>
<name>A0A0F7RSQ6_9BASI</name>
<dbReference type="GO" id="GO:0005829">
    <property type="term" value="C:cytosol"/>
    <property type="evidence" value="ECO:0007669"/>
    <property type="project" value="TreeGrafter"/>
</dbReference>
<sequence>MAQTQDDALGPAGPRKLLDLLEQYQSSVTRSSPQDESAAREIEAAYLNLEAHLTRFSQQLAHEHLRRRDFVNSGALSTVLESLNTFYPTFQQLQDARPPSEEQDQQDLFDGRPAVGAQRKQQDPYYRACHIATLYMRSIRNAMAACSEAQYFVGRHFDLVVPFLDNITRFHTLNDPDAALLSRSAVQMLSNLITTNHDVQATLWPHIVITDRDQNKLVLKFLSSPDTATQSAAQILLINFLRMMTSLEVAHERCHQLCTSASGQQLLQSLLSTSESIMLRTASAIQDASSQEYEPESEIEGLEESLGFIYTIFALLFERGHSSMLVSALAPSEEISSSASSSASESDRPIISSSQLTLLKLLDSWLHLQQKQVAESLSNSGDHAASSSEDESANQPVFQLSQAPSFTQDKASRRAGLAGLMDIFVHLSRFARSAMASGIAKDGASADQQPQDRRLIGAHHGVLLLLQSLLSISLTADGWSDEHSSLDESLAQEGVQAVEFREVSRALLSDMRDNQAFVDELVALLDQTHQYAPALSPFRPTDAQGTSRPGQTASDEGTQTRPLPQGHALSSTGRAANEAKGTQPSYGFDHLKRDIVRVMGSLVYAPTHASSKDTGQMPSSDRDTQTSAMAFTKTQIRQVQDRIRDGGGLFHVLNMTVLDERNPYMREHAIFALRYLLAGNAESQSLVGSLQPTQPQDGTGGMQLPML</sequence>
<accession>A0A0F7RSQ6</accession>
<dbReference type="InterPro" id="IPR011989">
    <property type="entry name" value="ARM-like"/>
</dbReference>
<reference evidence="10" key="2">
    <citation type="submission" date="2014-06" db="EMBL/GenBank/DDBJ databases">
        <authorList>
            <person name="Berkman P.J."/>
        </authorList>
    </citation>
    <scope>NUCLEOTIDE SEQUENCE [LARGE SCALE GENOMIC DNA]</scope>
</reference>
<evidence type="ECO:0000256" key="6">
    <source>
        <dbReference type="SAM" id="MobiDB-lite"/>
    </source>
</evidence>
<feature type="compositionally biased region" description="Polar residues" evidence="6">
    <location>
        <begin position="688"/>
        <end position="697"/>
    </location>
</feature>
<dbReference type="PANTHER" id="PTHR13255">
    <property type="entry name" value="ATAXIN-10"/>
    <property type="match status" value="1"/>
</dbReference>
<protein>
    <recommendedName>
        <fullName evidence="5">Ataxin-10 homolog</fullName>
    </recommendedName>
</protein>
<evidence type="ECO:0000313" key="9">
    <source>
        <dbReference type="EMBL" id="CDU25170.1"/>
    </source>
</evidence>
<dbReference type="PANTHER" id="PTHR13255:SF0">
    <property type="entry name" value="ATAXIN-10"/>
    <property type="match status" value="1"/>
</dbReference>
<comment type="similarity">
    <text evidence="1">Belongs to the ataxin-10 family.</text>
</comment>
<dbReference type="Gene3D" id="1.25.10.10">
    <property type="entry name" value="Leucine-rich Repeat Variant"/>
    <property type="match status" value="1"/>
</dbReference>
<keyword evidence="2" id="KW-0132">Cell division</keyword>
<dbReference type="AlphaFoldDB" id="A0A0F7RSQ6"/>
<dbReference type="EMBL" id="CCFA01001379">
    <property type="protein sequence ID" value="CDR99636.1"/>
    <property type="molecule type" value="Genomic_DNA"/>
</dbReference>
<evidence type="ECO:0000256" key="1">
    <source>
        <dbReference type="ARBA" id="ARBA00008384"/>
    </source>
</evidence>
<organism evidence="8 10">
    <name type="scientific">Sporisorium scitamineum</name>
    <dbReference type="NCBI Taxonomy" id="49012"/>
    <lineage>
        <taxon>Eukaryota</taxon>
        <taxon>Fungi</taxon>
        <taxon>Dikarya</taxon>
        <taxon>Basidiomycota</taxon>
        <taxon>Ustilaginomycotina</taxon>
        <taxon>Ustilaginomycetes</taxon>
        <taxon>Ustilaginales</taxon>
        <taxon>Ustilaginaceae</taxon>
        <taxon>Sporisorium</taxon>
    </lineage>
</organism>
<keyword evidence="10" id="KW-1185">Reference proteome</keyword>
<evidence type="ECO:0000256" key="2">
    <source>
        <dbReference type="ARBA" id="ARBA00022618"/>
    </source>
</evidence>
<proteinExistence type="inferred from homology"/>
<reference evidence="9" key="3">
    <citation type="submission" date="2014-06" db="EMBL/GenBank/DDBJ databases">
        <authorList>
            <person name="Ju J."/>
            <person name="Zhang J."/>
        </authorList>
    </citation>
    <scope>NUCLEOTIDE SEQUENCE</scope>
    <source>
        <strain evidence="9">SscI8</strain>
    </source>
</reference>
<dbReference type="InterPro" id="IPR019156">
    <property type="entry name" value="Ataxin-10_domain"/>
</dbReference>
<dbReference type="GO" id="GO:0051301">
    <property type="term" value="P:cell division"/>
    <property type="evidence" value="ECO:0007669"/>
    <property type="project" value="UniProtKB-KW"/>
</dbReference>
<reference evidence="8" key="1">
    <citation type="submission" date="2014-06" db="EMBL/GenBank/DDBJ databases">
        <authorList>
            <person name="Berkman J.Paul."/>
        </authorList>
    </citation>
    <scope>NUCLEOTIDE SEQUENCE [LARGE SCALE GENOMIC DNA]</scope>
</reference>
<evidence type="ECO:0000313" key="10">
    <source>
        <dbReference type="Proteomes" id="UP000242770"/>
    </source>
</evidence>
<dbReference type="EMBL" id="LK056684">
    <property type="protein sequence ID" value="CDU25170.1"/>
    <property type="molecule type" value="Genomic_DNA"/>
</dbReference>
<feature type="domain" description="Ataxin-10" evidence="7">
    <location>
        <begin position="635"/>
        <end position="697"/>
    </location>
</feature>
<feature type="region of interest" description="Disordered" evidence="6">
    <location>
        <begin position="688"/>
        <end position="707"/>
    </location>
</feature>
<evidence type="ECO:0000256" key="3">
    <source>
        <dbReference type="ARBA" id="ARBA00023306"/>
    </source>
</evidence>
<keyword evidence="3" id="KW-0131">Cell cycle</keyword>
<evidence type="ECO:0000256" key="5">
    <source>
        <dbReference type="ARBA" id="ARBA00044801"/>
    </source>
</evidence>
<feature type="region of interest" description="Disordered" evidence="6">
    <location>
        <begin position="534"/>
        <end position="586"/>
    </location>
</feature>
<dbReference type="OrthoDB" id="379794at2759"/>
<evidence type="ECO:0000259" key="7">
    <source>
        <dbReference type="Pfam" id="PF09759"/>
    </source>
</evidence>
<dbReference type="InterPro" id="IPR051374">
    <property type="entry name" value="Ataxin-10/CTR86_families"/>
</dbReference>